<dbReference type="AlphaFoldDB" id="A0A8T1VN15"/>
<gene>
    <name evidence="2" type="ORF">PHYBOEH_010388</name>
</gene>
<feature type="region of interest" description="Disordered" evidence="1">
    <location>
        <begin position="44"/>
        <end position="66"/>
    </location>
</feature>
<dbReference type="Proteomes" id="UP000693981">
    <property type="component" value="Unassembled WGS sequence"/>
</dbReference>
<protein>
    <submittedName>
        <fullName evidence="2">Uncharacterized protein</fullName>
    </submittedName>
</protein>
<evidence type="ECO:0000256" key="1">
    <source>
        <dbReference type="SAM" id="MobiDB-lite"/>
    </source>
</evidence>
<reference evidence="2" key="1">
    <citation type="submission" date="2021-02" db="EMBL/GenBank/DDBJ databases">
        <authorList>
            <person name="Palmer J.M."/>
        </authorList>
    </citation>
    <scope>NUCLEOTIDE SEQUENCE</scope>
    <source>
        <strain evidence="2">SCRP23</strain>
    </source>
</reference>
<proteinExistence type="predicted"/>
<name>A0A8T1VN15_9STRA</name>
<sequence length="169" mass="19015">MDSTGFCLQEDEIATVEEIISFIDSCDFTDDLLQECGISPCAGKSSLTSSETQVVDSSGGEQGDKALKKRRRIRTGWSSSTGLQRRKRAELQFLRAHVRELEAHLERLKGKNASANFHEKKESIVDWQETALEEFLERKKSEEANRILKSILDSQVLALTEILQQPSLS</sequence>
<dbReference type="EMBL" id="JAGDFL010000704">
    <property type="protein sequence ID" value="KAG7382692.1"/>
    <property type="molecule type" value="Genomic_DNA"/>
</dbReference>
<organism evidence="2 3">
    <name type="scientific">Phytophthora boehmeriae</name>
    <dbReference type="NCBI Taxonomy" id="109152"/>
    <lineage>
        <taxon>Eukaryota</taxon>
        <taxon>Sar</taxon>
        <taxon>Stramenopiles</taxon>
        <taxon>Oomycota</taxon>
        <taxon>Peronosporomycetes</taxon>
        <taxon>Peronosporales</taxon>
        <taxon>Peronosporaceae</taxon>
        <taxon>Phytophthora</taxon>
    </lineage>
</organism>
<dbReference type="OrthoDB" id="94902at2759"/>
<evidence type="ECO:0000313" key="2">
    <source>
        <dbReference type="EMBL" id="KAG7382692.1"/>
    </source>
</evidence>
<comment type="caution">
    <text evidence="2">The sequence shown here is derived from an EMBL/GenBank/DDBJ whole genome shotgun (WGS) entry which is preliminary data.</text>
</comment>
<keyword evidence="3" id="KW-1185">Reference proteome</keyword>
<accession>A0A8T1VN15</accession>
<evidence type="ECO:0000313" key="3">
    <source>
        <dbReference type="Proteomes" id="UP000693981"/>
    </source>
</evidence>
<feature type="compositionally biased region" description="Polar residues" evidence="1">
    <location>
        <begin position="45"/>
        <end position="56"/>
    </location>
</feature>